<accession>F7NJL3</accession>
<dbReference type="STRING" id="1009370.ALO_11344"/>
<dbReference type="Gene3D" id="1.10.10.10">
    <property type="entry name" value="Winged helix-like DNA-binding domain superfamily/Winged helix DNA-binding domain"/>
    <property type="match status" value="1"/>
</dbReference>
<feature type="coiled-coil region" evidence="1">
    <location>
        <begin position="59"/>
        <end position="93"/>
    </location>
</feature>
<dbReference type="GO" id="GO:0004803">
    <property type="term" value="F:transposase activity"/>
    <property type="evidence" value="ECO:0007669"/>
    <property type="project" value="InterPro"/>
</dbReference>
<dbReference type="eggNOG" id="COG2963">
    <property type="taxonomic scope" value="Bacteria"/>
</dbReference>
<dbReference type="EMBL" id="AFGF01000092">
    <property type="protein sequence ID" value="EGO63767.1"/>
    <property type="molecule type" value="Genomic_DNA"/>
</dbReference>
<dbReference type="AlphaFoldDB" id="F7NJL3"/>
<sequence>MNKRNHYSAEFKTKVVLEVLGEEATVNEIAAKHGLNPVMLSRWKTEFLERASDVFKRGQSETDKELAAEKERVARLEQKIGQLTYEVDWLKKKI</sequence>
<evidence type="ECO:0000313" key="2">
    <source>
        <dbReference type="EMBL" id="EGO63767.1"/>
    </source>
</evidence>
<keyword evidence="3" id="KW-1185">Reference proteome</keyword>
<gene>
    <name evidence="2" type="ORF">ALO_11344</name>
</gene>
<dbReference type="InterPro" id="IPR036388">
    <property type="entry name" value="WH-like_DNA-bd_sf"/>
</dbReference>
<reference evidence="2 3" key="1">
    <citation type="journal article" date="2011" name="EMBO J.">
        <title>Structural diversity of bacterial flagellar motors.</title>
        <authorList>
            <person name="Chen S."/>
            <person name="Beeby M."/>
            <person name="Murphy G.E."/>
            <person name="Leadbetter J.R."/>
            <person name="Hendrixson D.R."/>
            <person name="Briegel A."/>
            <person name="Li Z."/>
            <person name="Shi J."/>
            <person name="Tocheva E.I."/>
            <person name="Muller A."/>
            <person name="Dobro M.J."/>
            <person name="Jensen G.J."/>
        </authorList>
    </citation>
    <scope>NUCLEOTIDE SEQUENCE [LARGE SCALE GENOMIC DNA]</scope>
    <source>
        <strain evidence="2 3">DSM 6540</strain>
    </source>
</reference>
<dbReference type="GO" id="GO:0006313">
    <property type="term" value="P:DNA transposition"/>
    <property type="evidence" value="ECO:0007669"/>
    <property type="project" value="InterPro"/>
</dbReference>
<keyword evidence="1" id="KW-0175">Coiled coil</keyword>
<dbReference type="Pfam" id="PF01527">
    <property type="entry name" value="HTH_Tnp_1"/>
    <property type="match status" value="1"/>
</dbReference>
<protein>
    <submittedName>
        <fullName evidence="2">Transposase protein</fullName>
    </submittedName>
</protein>
<evidence type="ECO:0000313" key="3">
    <source>
        <dbReference type="Proteomes" id="UP000003240"/>
    </source>
</evidence>
<dbReference type="Proteomes" id="UP000003240">
    <property type="component" value="Unassembled WGS sequence"/>
</dbReference>
<proteinExistence type="predicted"/>
<name>F7NJL3_9FIRM</name>
<dbReference type="InterPro" id="IPR009057">
    <property type="entry name" value="Homeodomain-like_sf"/>
</dbReference>
<organism evidence="2 3">
    <name type="scientific">Acetonema longum DSM 6540</name>
    <dbReference type="NCBI Taxonomy" id="1009370"/>
    <lineage>
        <taxon>Bacteria</taxon>
        <taxon>Bacillati</taxon>
        <taxon>Bacillota</taxon>
        <taxon>Negativicutes</taxon>
        <taxon>Acetonemataceae</taxon>
        <taxon>Acetonema</taxon>
    </lineage>
</organism>
<dbReference type="InterPro" id="IPR002514">
    <property type="entry name" value="Transposase_8"/>
</dbReference>
<dbReference type="GO" id="GO:0003677">
    <property type="term" value="F:DNA binding"/>
    <property type="evidence" value="ECO:0007669"/>
    <property type="project" value="InterPro"/>
</dbReference>
<comment type="caution">
    <text evidence="2">The sequence shown here is derived from an EMBL/GenBank/DDBJ whole genome shotgun (WGS) entry which is preliminary data.</text>
</comment>
<evidence type="ECO:0000256" key="1">
    <source>
        <dbReference type="SAM" id="Coils"/>
    </source>
</evidence>
<dbReference type="SUPFAM" id="SSF46689">
    <property type="entry name" value="Homeodomain-like"/>
    <property type="match status" value="1"/>
</dbReference>